<evidence type="ECO:0000313" key="2">
    <source>
        <dbReference type="EMBL" id="MBD0837025.1"/>
    </source>
</evidence>
<dbReference type="GO" id="GO:0016758">
    <property type="term" value="F:hexosyltransferase activity"/>
    <property type="evidence" value="ECO:0007669"/>
    <property type="project" value="UniProtKB-ARBA"/>
</dbReference>
<evidence type="ECO:0000313" key="3">
    <source>
        <dbReference type="Proteomes" id="UP000602057"/>
    </source>
</evidence>
<dbReference type="Pfam" id="PF00535">
    <property type="entry name" value="Glycos_transf_2"/>
    <property type="match status" value="1"/>
</dbReference>
<proteinExistence type="predicted"/>
<dbReference type="Proteomes" id="UP000602057">
    <property type="component" value="Unassembled WGS sequence"/>
</dbReference>
<dbReference type="EMBL" id="JACVXC010000010">
    <property type="protein sequence ID" value="MBD0837025.1"/>
    <property type="molecule type" value="Genomic_DNA"/>
</dbReference>
<dbReference type="Gene3D" id="3.90.550.10">
    <property type="entry name" value="Spore Coat Polysaccharide Biosynthesis Protein SpsA, Chain A"/>
    <property type="match status" value="1"/>
</dbReference>
<keyword evidence="3" id="KW-1185">Reference proteome</keyword>
<name>A0A8J6QDB6_9FLAO</name>
<dbReference type="InterPro" id="IPR001173">
    <property type="entry name" value="Glyco_trans_2-like"/>
</dbReference>
<dbReference type="SUPFAM" id="SSF53448">
    <property type="entry name" value="Nucleotide-diphospho-sugar transferases"/>
    <property type="match status" value="1"/>
</dbReference>
<gene>
    <name evidence="2" type="ORF">ICJ84_16445</name>
</gene>
<dbReference type="PANTHER" id="PTHR22916:SF3">
    <property type="entry name" value="UDP-GLCNAC:BETAGAL BETA-1,3-N-ACETYLGLUCOSAMINYLTRANSFERASE-LIKE PROTEIN 1"/>
    <property type="match status" value="1"/>
</dbReference>
<organism evidence="2 3">
    <name type="scientific">Aestuariibaculum suncheonense</name>
    <dbReference type="NCBI Taxonomy" id="1028745"/>
    <lineage>
        <taxon>Bacteria</taxon>
        <taxon>Pseudomonadati</taxon>
        <taxon>Bacteroidota</taxon>
        <taxon>Flavobacteriia</taxon>
        <taxon>Flavobacteriales</taxon>
        <taxon>Flavobacteriaceae</taxon>
    </lineage>
</organism>
<accession>A0A8J6QDB6</accession>
<protein>
    <submittedName>
        <fullName evidence="2">Glycosyltransferase</fullName>
    </submittedName>
</protein>
<evidence type="ECO:0000259" key="1">
    <source>
        <dbReference type="Pfam" id="PF00535"/>
    </source>
</evidence>
<comment type="caution">
    <text evidence="2">The sequence shown here is derived from an EMBL/GenBank/DDBJ whole genome shotgun (WGS) entry which is preliminary data.</text>
</comment>
<reference evidence="2" key="2">
    <citation type="submission" date="2020-09" db="EMBL/GenBank/DDBJ databases">
        <authorList>
            <person name="Wu Z."/>
        </authorList>
    </citation>
    <scope>NUCLEOTIDE SEQUENCE</scope>
    <source>
        <strain evidence="2">SC17</strain>
    </source>
</reference>
<dbReference type="AlphaFoldDB" id="A0A8J6QDB6"/>
<dbReference type="InterPro" id="IPR029044">
    <property type="entry name" value="Nucleotide-diphossugar_trans"/>
</dbReference>
<dbReference type="RefSeq" id="WP_188217519.1">
    <property type="nucleotide sequence ID" value="NZ_JACVXC010000010.1"/>
</dbReference>
<sequence>MNNSLVSIIVPCYNQAIYLDDCLQSVLDQTYSNWECIIINDGSIDETGEVAKTWVDSDSRFKYVYQDNQGLSATRNVGLSMAIGDYIQFLDADDILDSNKLILSLEECRKFSGSEQWHIVICNFMMFKEDIANVSVPYCALEQSCFSFDRLLYGWEFEFTIPIHCGLFSSGLFKDFRFPEILKAKEDWVMWLMLYKKDVLTQFIDKPLVFYRLHNNSMTQQIEFMEENYIKTLAYLKNIVNSDDYVDYLIFVLKQKQKRLNHLKTRIDNYRKSRGYKILRSIREQSLTRYVIKLLK</sequence>
<feature type="domain" description="Glycosyltransferase 2-like" evidence="1">
    <location>
        <begin position="7"/>
        <end position="101"/>
    </location>
</feature>
<reference evidence="2" key="1">
    <citation type="journal article" date="2013" name="Int. J. Syst. Evol. Microbiol.">
        <title>Aestuariibaculum suncheonense gen. nov., sp. nov., a marine bacterium of the family Flavobacteriaceae isolated from a tidal flat and emended descriptions of the genera Gaetbulibacter and Tamlana.</title>
        <authorList>
            <person name="Jeong S.H."/>
            <person name="Park M.S."/>
            <person name="Jin H.M."/>
            <person name="Lee K."/>
            <person name="Park W."/>
            <person name="Jeon C.O."/>
        </authorList>
    </citation>
    <scope>NUCLEOTIDE SEQUENCE</scope>
    <source>
        <strain evidence="2">SC17</strain>
    </source>
</reference>
<dbReference type="PANTHER" id="PTHR22916">
    <property type="entry name" value="GLYCOSYLTRANSFERASE"/>
    <property type="match status" value="1"/>
</dbReference>